<dbReference type="PANTHER" id="PTHR44196">
    <property type="entry name" value="DEHYDROGENASE/REDUCTASE SDR FAMILY MEMBER 7B"/>
    <property type="match status" value="1"/>
</dbReference>
<comment type="similarity">
    <text evidence="1 3">Belongs to the short-chain dehydrogenases/reductases (SDR) family.</text>
</comment>
<evidence type="ECO:0000313" key="5">
    <source>
        <dbReference type="Proteomes" id="UP000029640"/>
    </source>
</evidence>
<dbReference type="SUPFAM" id="SSF51735">
    <property type="entry name" value="NAD(P)-binding Rossmann-fold domains"/>
    <property type="match status" value="1"/>
</dbReference>
<dbReference type="Proteomes" id="UP000029640">
    <property type="component" value="Unassembled WGS sequence"/>
</dbReference>
<dbReference type="InterPro" id="IPR020904">
    <property type="entry name" value="Sc_DH/Rdtase_CS"/>
</dbReference>
<dbReference type="Gene3D" id="3.40.50.720">
    <property type="entry name" value="NAD(P)-binding Rossmann-like Domain"/>
    <property type="match status" value="1"/>
</dbReference>
<evidence type="ECO:0000256" key="1">
    <source>
        <dbReference type="ARBA" id="ARBA00006484"/>
    </source>
</evidence>
<sequence>MTNDKPIALVTGASSGLGEEYLRQLAPRCRHIIAVARRGERLDALARELAPTVTVEPLVADLATVEGQVRVVEALRQRGPVQLLVNNAGFGTFGPFADSDIERELAMVRVHQDATLRLTRAALPFMREAGGGQVINVASIGAFLPMPSTAVYGATKAFLSSFSRSLQAEVKQHGIRVQALCPGLTRTEIHSRDSFEGFDSARMPPELWMEADAVVAESLAALDGDGGEVVLVTGAQNRTMVSAALVQLHDSVGE</sequence>
<name>A0A095XWE6_9GAMM</name>
<dbReference type="InterPro" id="IPR002347">
    <property type="entry name" value="SDR_fam"/>
</dbReference>
<dbReference type="GO" id="GO:0016491">
    <property type="term" value="F:oxidoreductase activity"/>
    <property type="evidence" value="ECO:0007669"/>
    <property type="project" value="UniProtKB-KW"/>
</dbReference>
<dbReference type="PIRSF" id="PIRSF000126">
    <property type="entry name" value="11-beta-HSD1"/>
    <property type="match status" value="1"/>
</dbReference>
<dbReference type="STRING" id="1265313.HRUBRA_01397"/>
<dbReference type="Pfam" id="PF00106">
    <property type="entry name" value="adh_short"/>
    <property type="match status" value="1"/>
</dbReference>
<dbReference type="PRINTS" id="PR00080">
    <property type="entry name" value="SDRFAMILY"/>
</dbReference>
<dbReference type="HOGENOM" id="CLU_010194_2_1_6"/>
<reference evidence="4 5" key="1">
    <citation type="journal article" date="2014" name="Genome Announc.">
        <title>Genome Sequence of Gammaproteobacterial Pseudohaliea rubra Type Strain DSM 19751, Isolated from Coastal Seawater of the Mediterranean Sea.</title>
        <authorList>
            <person name="Spring S."/>
            <person name="Fiebig A."/>
            <person name="Riedel T."/>
            <person name="Goker M."/>
            <person name="Klenk H.P."/>
        </authorList>
    </citation>
    <scope>NUCLEOTIDE SEQUENCE [LARGE SCALE GENOMIC DNA]</scope>
    <source>
        <strain evidence="4 5">DSM 19751</strain>
    </source>
</reference>
<accession>A0A095XWE6</accession>
<dbReference type="PATRIC" id="fig|1265313.6.peg.1381"/>
<organism evidence="4 5">
    <name type="scientific">Pseudohaliea rubra DSM 19751</name>
    <dbReference type="NCBI Taxonomy" id="1265313"/>
    <lineage>
        <taxon>Bacteria</taxon>
        <taxon>Pseudomonadati</taxon>
        <taxon>Pseudomonadota</taxon>
        <taxon>Gammaproteobacteria</taxon>
        <taxon>Cellvibrionales</taxon>
        <taxon>Halieaceae</taxon>
        <taxon>Pseudohaliea</taxon>
    </lineage>
</organism>
<evidence type="ECO:0000256" key="3">
    <source>
        <dbReference type="RuleBase" id="RU000363"/>
    </source>
</evidence>
<evidence type="ECO:0000313" key="4">
    <source>
        <dbReference type="EMBL" id="KGE04011.1"/>
    </source>
</evidence>
<gene>
    <name evidence="4" type="ORF">HRUBRA_01397</name>
</gene>
<dbReference type="CDD" id="cd05233">
    <property type="entry name" value="SDR_c"/>
    <property type="match status" value="1"/>
</dbReference>
<dbReference type="InterPro" id="IPR036291">
    <property type="entry name" value="NAD(P)-bd_dom_sf"/>
</dbReference>
<dbReference type="EMBL" id="AUVB01000040">
    <property type="protein sequence ID" value="KGE04011.1"/>
    <property type="molecule type" value="Genomic_DNA"/>
</dbReference>
<evidence type="ECO:0000256" key="2">
    <source>
        <dbReference type="ARBA" id="ARBA00023002"/>
    </source>
</evidence>
<dbReference type="AlphaFoldDB" id="A0A095XWE6"/>
<dbReference type="OrthoDB" id="9810734at2"/>
<proteinExistence type="inferred from homology"/>
<keyword evidence="2" id="KW-0560">Oxidoreductase</keyword>
<dbReference type="eggNOG" id="COG0300">
    <property type="taxonomic scope" value="Bacteria"/>
</dbReference>
<dbReference type="PROSITE" id="PS00061">
    <property type="entry name" value="ADH_SHORT"/>
    <property type="match status" value="1"/>
</dbReference>
<keyword evidence="5" id="KW-1185">Reference proteome</keyword>
<comment type="caution">
    <text evidence="4">The sequence shown here is derived from an EMBL/GenBank/DDBJ whole genome shotgun (WGS) entry which is preliminary data.</text>
</comment>
<dbReference type="PANTHER" id="PTHR44196:SF2">
    <property type="entry name" value="SHORT-CHAIN DEHYDROGENASE-RELATED"/>
    <property type="match status" value="1"/>
</dbReference>
<dbReference type="PRINTS" id="PR00081">
    <property type="entry name" value="GDHRDH"/>
</dbReference>
<dbReference type="RefSeq" id="WP_052094964.1">
    <property type="nucleotide sequence ID" value="NZ_KN234813.1"/>
</dbReference>
<dbReference type="GO" id="GO:0016020">
    <property type="term" value="C:membrane"/>
    <property type="evidence" value="ECO:0007669"/>
    <property type="project" value="TreeGrafter"/>
</dbReference>
<protein>
    <submittedName>
        <fullName evidence="4">Short-chain dehydrogenase/reductase SDR</fullName>
    </submittedName>
</protein>